<evidence type="ECO:0000256" key="5">
    <source>
        <dbReference type="HAMAP-Rule" id="MF_00199"/>
    </source>
</evidence>
<dbReference type="PANTHER" id="PTHR40942:SF4">
    <property type="entry name" value="CYTOCHROME C5"/>
    <property type="match status" value="1"/>
</dbReference>
<comment type="caution">
    <text evidence="7">The sequence shown here is derived from an EMBL/GenBank/DDBJ whole genome shotgun (WGS) entry which is preliminary data.</text>
</comment>
<proteinExistence type="inferred from homology"/>
<dbReference type="EC" id="3.6.1.41" evidence="5"/>
<comment type="function">
    <text evidence="1 5">Hydrolyzes diadenosine 5',5'''-P1,P4-tetraphosphate to yield ADP.</text>
</comment>
<keyword evidence="3 5" id="KW-0378">Hydrolase</keyword>
<organism evidence="7 8">
    <name type="scientific">Candidatus Methylumidiphilus alinenensis</name>
    <dbReference type="NCBI Taxonomy" id="2202197"/>
    <lineage>
        <taxon>Bacteria</taxon>
        <taxon>Pseudomonadati</taxon>
        <taxon>Pseudomonadota</taxon>
        <taxon>Gammaproteobacteria</taxon>
        <taxon>Methylococcales</taxon>
        <taxon>Candidatus Methylumidiphilus</taxon>
    </lineage>
</organism>
<dbReference type="NCBIfam" id="TIGR00668">
    <property type="entry name" value="apaH"/>
    <property type="match status" value="1"/>
</dbReference>
<dbReference type="PIRSF" id="PIRSF000903">
    <property type="entry name" value="B5n-ttraPtase_sm"/>
    <property type="match status" value="1"/>
</dbReference>
<feature type="domain" description="Calcineurin-like phosphoesterase" evidence="6">
    <location>
        <begin position="5"/>
        <end position="138"/>
    </location>
</feature>
<dbReference type="GO" id="GO:0008803">
    <property type="term" value="F:bis(5'-nucleosyl)-tetraphosphatase (symmetrical) activity"/>
    <property type="evidence" value="ECO:0007669"/>
    <property type="project" value="UniProtKB-UniRule"/>
</dbReference>
<dbReference type="Pfam" id="PF00149">
    <property type="entry name" value="Metallophos"/>
    <property type="match status" value="1"/>
</dbReference>
<dbReference type="SUPFAM" id="SSF56300">
    <property type="entry name" value="Metallo-dependent phosphatases"/>
    <property type="match status" value="1"/>
</dbReference>
<protein>
    <recommendedName>
        <fullName evidence="5">Bis(5'-nucleosyl)-tetraphosphatase, symmetrical</fullName>
        <ecNumber evidence="5">3.6.1.41</ecNumber>
    </recommendedName>
    <alternativeName>
        <fullName evidence="5">Ap4A hydrolase</fullName>
    </alternativeName>
    <alternativeName>
        <fullName evidence="5">Diadenosine 5',5'''-P1,P4-tetraphosphate pyrophosphohydrolase</fullName>
    </alternativeName>
    <alternativeName>
        <fullName evidence="5">Diadenosine tetraphosphatase</fullName>
    </alternativeName>
</protein>
<dbReference type="CDD" id="cd07422">
    <property type="entry name" value="MPP_ApaH"/>
    <property type="match status" value="1"/>
</dbReference>
<comment type="similarity">
    <text evidence="2 5">Belongs to the Ap4A hydrolase family.</text>
</comment>
<evidence type="ECO:0000256" key="3">
    <source>
        <dbReference type="ARBA" id="ARBA00022801"/>
    </source>
</evidence>
<evidence type="ECO:0000313" key="7">
    <source>
        <dbReference type="EMBL" id="PZN78123.1"/>
    </source>
</evidence>
<dbReference type="NCBIfam" id="NF001204">
    <property type="entry name" value="PRK00166.1"/>
    <property type="match status" value="1"/>
</dbReference>
<evidence type="ECO:0000256" key="1">
    <source>
        <dbReference type="ARBA" id="ARBA00003413"/>
    </source>
</evidence>
<dbReference type="EMBL" id="QJPH01000324">
    <property type="protein sequence ID" value="PZN78123.1"/>
    <property type="molecule type" value="Genomic_DNA"/>
</dbReference>
<dbReference type="PANTHER" id="PTHR40942">
    <property type="match status" value="1"/>
</dbReference>
<evidence type="ECO:0000259" key="6">
    <source>
        <dbReference type="Pfam" id="PF00149"/>
    </source>
</evidence>
<dbReference type="Proteomes" id="UP000249396">
    <property type="component" value="Unassembled WGS sequence"/>
</dbReference>
<comment type="catalytic activity">
    <reaction evidence="4 5">
        <text>P(1),P(4)-bis(5'-adenosyl) tetraphosphate + H2O = 2 ADP + 2 H(+)</text>
        <dbReference type="Rhea" id="RHEA:24252"/>
        <dbReference type="ChEBI" id="CHEBI:15377"/>
        <dbReference type="ChEBI" id="CHEBI:15378"/>
        <dbReference type="ChEBI" id="CHEBI:58141"/>
        <dbReference type="ChEBI" id="CHEBI:456216"/>
        <dbReference type="EC" id="3.6.1.41"/>
    </reaction>
</comment>
<dbReference type="InterPro" id="IPR004843">
    <property type="entry name" value="Calcineurin-like_PHP"/>
</dbReference>
<dbReference type="HAMAP" id="MF_00199">
    <property type="entry name" value="ApaH"/>
    <property type="match status" value="1"/>
</dbReference>
<dbReference type="InterPro" id="IPR004617">
    <property type="entry name" value="ApaH"/>
</dbReference>
<dbReference type="Gene3D" id="3.60.21.10">
    <property type="match status" value="1"/>
</dbReference>
<sequence>MAEYAIGDVQGCFGELRLLLNKIGFDPRHDLVYFVGDIVNRGPQSLETLRFIKNMGESAVTVLGNHDLHLLSVAYGASKTKRRDTFGDILGAPDRDGLLDWLRMRPLLHLTSEFYLIHAGLPPQWDMETAARCAREVETVLRGDAAGEFFQRMYGDKPDRWSENLEGWPRLRFITNCFTRLRYCDRNGVLDMKEKGAPGSQESPHLMPWFKVQGRASESAKIIFGHWSTLGYHVEQNCHCLDTGCLWGGKLTAMRLDGDNGVFSVGSINGPHQLPVD</sequence>
<reference evidence="7 8" key="1">
    <citation type="journal article" date="2018" name="Aquat. Microb. Ecol.">
        <title>Gammaproteobacterial methanotrophs dominate.</title>
        <authorList>
            <person name="Rissanen A.J."/>
            <person name="Saarenheimo J."/>
            <person name="Tiirola M."/>
            <person name="Peura S."/>
            <person name="Aalto S.L."/>
            <person name="Karvinen A."/>
            <person name="Nykanen H."/>
        </authorList>
    </citation>
    <scope>NUCLEOTIDE SEQUENCE [LARGE SCALE GENOMIC DNA]</scope>
    <source>
        <strain evidence="7">AMbin10</strain>
    </source>
</reference>
<dbReference type="AlphaFoldDB" id="A0A2W4R3R0"/>
<dbReference type="InterPro" id="IPR029052">
    <property type="entry name" value="Metallo-depent_PP-like"/>
</dbReference>
<evidence type="ECO:0000256" key="2">
    <source>
        <dbReference type="ARBA" id="ARBA00005419"/>
    </source>
</evidence>
<gene>
    <name evidence="5" type="primary">apaH</name>
    <name evidence="7" type="ORF">DM484_13345</name>
</gene>
<evidence type="ECO:0000256" key="4">
    <source>
        <dbReference type="ARBA" id="ARBA00049417"/>
    </source>
</evidence>
<accession>A0A2W4R3R0</accession>
<name>A0A2W4R3R0_9GAMM</name>
<evidence type="ECO:0000313" key="8">
    <source>
        <dbReference type="Proteomes" id="UP000249396"/>
    </source>
</evidence>